<dbReference type="STRING" id="1451189.CFAL_03530"/>
<evidence type="ECO:0000313" key="3">
    <source>
        <dbReference type="EMBL" id="RIX34674.1"/>
    </source>
</evidence>
<name>A0A418Q6T4_9CORY</name>
<keyword evidence="2" id="KW-0472">Membrane</keyword>
<feature type="transmembrane region" description="Helical" evidence="2">
    <location>
        <begin position="65"/>
        <end position="85"/>
    </location>
</feature>
<organism evidence="3 4">
    <name type="scientific">Corynebacterium falsenii</name>
    <dbReference type="NCBI Taxonomy" id="108486"/>
    <lineage>
        <taxon>Bacteria</taxon>
        <taxon>Bacillati</taxon>
        <taxon>Actinomycetota</taxon>
        <taxon>Actinomycetes</taxon>
        <taxon>Mycobacteriales</taxon>
        <taxon>Corynebacteriaceae</taxon>
        <taxon>Corynebacterium</taxon>
    </lineage>
</organism>
<reference evidence="3 4" key="1">
    <citation type="submission" date="2018-09" db="EMBL/GenBank/DDBJ databases">
        <title>Optimization and identification of Corynebacterium falsenii FN1-14 from fish paste.</title>
        <authorList>
            <person name="Daroonpunt R."/>
            <person name="Tanasupawat S."/>
        </authorList>
    </citation>
    <scope>NUCLEOTIDE SEQUENCE [LARGE SCALE GENOMIC DNA]</scope>
    <source>
        <strain evidence="3 4">FN1-14</strain>
    </source>
</reference>
<dbReference type="Proteomes" id="UP000285278">
    <property type="component" value="Unassembled WGS sequence"/>
</dbReference>
<keyword evidence="4" id="KW-1185">Reference proteome</keyword>
<dbReference type="Pfam" id="PF14110">
    <property type="entry name" value="DUF4282"/>
    <property type="match status" value="1"/>
</dbReference>
<feature type="region of interest" description="Disordered" evidence="1">
    <location>
        <begin position="1"/>
        <end position="36"/>
    </location>
</feature>
<comment type="caution">
    <text evidence="3">The sequence shown here is derived from an EMBL/GenBank/DDBJ whole genome shotgun (WGS) entry which is preliminary data.</text>
</comment>
<dbReference type="OrthoDB" id="3261033at2"/>
<accession>A0A418Q6T4</accession>
<keyword evidence="2" id="KW-0812">Transmembrane</keyword>
<sequence>MTSPNGSWPGSGPDNGSTHGQNPDQAPSPNPIAPPQFGPKTSSFLSSLGDMSFTKYITSGFLRTLYIVGIVFIVLNFIFNTVFAVQGTTMISNAFDSLNQANSSAYGGSDNLYNEFGPQPKVTVGPVGVLTTALVYAVIAFFQICALRITLEVANAVVRTAEAWARIQKRVHTGTVTF</sequence>
<protein>
    <submittedName>
        <fullName evidence="3">DUF4282 domain-containing protein</fullName>
    </submittedName>
</protein>
<keyword evidence="2" id="KW-1133">Transmembrane helix</keyword>
<evidence type="ECO:0000256" key="1">
    <source>
        <dbReference type="SAM" id="MobiDB-lite"/>
    </source>
</evidence>
<dbReference type="AlphaFoldDB" id="A0A418Q6T4"/>
<dbReference type="EMBL" id="QXJK01000006">
    <property type="protein sequence ID" value="RIX34674.1"/>
    <property type="molecule type" value="Genomic_DNA"/>
</dbReference>
<proteinExistence type="predicted"/>
<evidence type="ECO:0000256" key="2">
    <source>
        <dbReference type="SAM" id="Phobius"/>
    </source>
</evidence>
<gene>
    <name evidence="3" type="ORF">D3M95_07300</name>
</gene>
<feature type="transmembrane region" description="Helical" evidence="2">
    <location>
        <begin position="122"/>
        <end position="142"/>
    </location>
</feature>
<feature type="compositionally biased region" description="Polar residues" evidence="1">
    <location>
        <begin position="1"/>
        <end position="25"/>
    </location>
</feature>
<evidence type="ECO:0000313" key="4">
    <source>
        <dbReference type="Proteomes" id="UP000285278"/>
    </source>
</evidence>
<dbReference type="InterPro" id="IPR025557">
    <property type="entry name" value="DUF4282"/>
</dbReference>
<dbReference type="RefSeq" id="WP_025402340.1">
    <property type="nucleotide sequence ID" value="NZ_CBCRUA010000033.1"/>
</dbReference>
<feature type="compositionally biased region" description="Pro residues" evidence="1">
    <location>
        <begin position="26"/>
        <end position="36"/>
    </location>
</feature>